<reference evidence="2" key="1">
    <citation type="journal article" date="2019" name="Int. J. Syst. Evol. Microbiol.">
        <title>The Global Catalogue of Microorganisms (GCM) 10K type strain sequencing project: providing services to taxonomists for standard genome sequencing and annotation.</title>
        <authorList>
            <consortium name="The Broad Institute Genomics Platform"/>
            <consortium name="The Broad Institute Genome Sequencing Center for Infectious Disease"/>
            <person name="Wu L."/>
            <person name="Ma J."/>
        </authorList>
    </citation>
    <scope>NUCLEOTIDE SEQUENCE [LARGE SCALE GENOMIC DNA]</scope>
    <source>
        <strain evidence="2">CGMCC 1.12478</strain>
    </source>
</reference>
<protein>
    <submittedName>
        <fullName evidence="1">Uncharacterized protein</fullName>
    </submittedName>
</protein>
<evidence type="ECO:0000313" key="1">
    <source>
        <dbReference type="EMBL" id="GGC21304.1"/>
    </source>
</evidence>
<name>A0ABQ1LAK8_9RHOB</name>
<dbReference type="Proteomes" id="UP000645462">
    <property type="component" value="Unassembled WGS sequence"/>
</dbReference>
<comment type="caution">
    <text evidence="1">The sequence shown here is derived from an EMBL/GenBank/DDBJ whole genome shotgun (WGS) entry which is preliminary data.</text>
</comment>
<accession>A0ABQ1LAK8</accession>
<sequence length="71" mass="8003">MPHHFSCKDRLPALRADDMKLVMEAMGPMPRKALTAMVDYGLSDVEISRYYSVPLAAVTSLRHHFGIADDR</sequence>
<evidence type="ECO:0000313" key="2">
    <source>
        <dbReference type="Proteomes" id="UP000645462"/>
    </source>
</evidence>
<gene>
    <name evidence="1" type="ORF">GCM10011363_42430</name>
</gene>
<proteinExistence type="predicted"/>
<organism evidence="1 2">
    <name type="scientific">Marivita lacus</name>
    <dbReference type="NCBI Taxonomy" id="1323742"/>
    <lineage>
        <taxon>Bacteria</taxon>
        <taxon>Pseudomonadati</taxon>
        <taxon>Pseudomonadota</taxon>
        <taxon>Alphaproteobacteria</taxon>
        <taxon>Rhodobacterales</taxon>
        <taxon>Roseobacteraceae</taxon>
        <taxon>Marivita</taxon>
    </lineage>
</organism>
<dbReference type="EMBL" id="BMFC01000020">
    <property type="protein sequence ID" value="GGC21304.1"/>
    <property type="molecule type" value="Genomic_DNA"/>
</dbReference>
<keyword evidence="2" id="KW-1185">Reference proteome</keyword>